<keyword evidence="1" id="KW-0479">Metal-binding</keyword>
<sequence length="135" mass="15723">MPGCAVLNCKSRSRCLFEKEGITFFYFPKDTYLKQKWLESCGRKPGDKKLIAARICSIHFTSDCFEDKLTKPSRSNVKPRMIRRLIQGSIPTLFLNLEKRRQKKIYNYWTLSANGGQEIEGREENSQNPPIDQLM</sequence>
<evidence type="ECO:0000256" key="5">
    <source>
        <dbReference type="PROSITE-ProRule" id="PRU00309"/>
    </source>
</evidence>
<dbReference type="SMART" id="SM00980">
    <property type="entry name" value="THAP"/>
    <property type="match status" value="1"/>
</dbReference>
<dbReference type="GO" id="GO:0043565">
    <property type="term" value="F:sequence-specific DNA binding"/>
    <property type="evidence" value="ECO:0007669"/>
    <property type="project" value="InterPro"/>
</dbReference>
<feature type="domain" description="THAP-type" evidence="6">
    <location>
        <begin position="1"/>
        <end position="94"/>
    </location>
</feature>
<evidence type="ECO:0000256" key="4">
    <source>
        <dbReference type="ARBA" id="ARBA00023125"/>
    </source>
</evidence>
<evidence type="ECO:0000256" key="2">
    <source>
        <dbReference type="ARBA" id="ARBA00022771"/>
    </source>
</evidence>
<dbReference type="Gene3D" id="6.20.210.20">
    <property type="entry name" value="THAP domain"/>
    <property type="match status" value="1"/>
</dbReference>
<dbReference type="InterPro" id="IPR026516">
    <property type="entry name" value="THAP1/10"/>
</dbReference>
<accession>A0A151IJA5</accession>
<reference evidence="7 8" key="1">
    <citation type="submission" date="2016-03" db="EMBL/GenBank/DDBJ databases">
        <title>Cyphomyrmex costatus WGS genome.</title>
        <authorList>
            <person name="Nygaard S."/>
            <person name="Hu H."/>
            <person name="Boomsma J."/>
            <person name="Zhang G."/>
        </authorList>
    </citation>
    <scope>NUCLEOTIDE SEQUENCE [LARGE SCALE GENOMIC DNA]</scope>
    <source>
        <strain evidence="7">MS0001</strain>
        <tissue evidence="7">Whole body</tissue>
    </source>
</reference>
<dbReference type="PANTHER" id="PTHR46600">
    <property type="entry name" value="THAP DOMAIN-CONTAINING"/>
    <property type="match status" value="1"/>
</dbReference>
<evidence type="ECO:0000256" key="1">
    <source>
        <dbReference type="ARBA" id="ARBA00022723"/>
    </source>
</evidence>
<keyword evidence="4 5" id="KW-0238">DNA-binding</keyword>
<evidence type="ECO:0000256" key="3">
    <source>
        <dbReference type="ARBA" id="ARBA00022833"/>
    </source>
</evidence>
<keyword evidence="2 5" id="KW-0863">Zinc-finger</keyword>
<protein>
    <recommendedName>
        <fullName evidence="6">THAP-type domain-containing protein</fullName>
    </recommendedName>
</protein>
<dbReference type="InterPro" id="IPR038441">
    <property type="entry name" value="THAP_Znf_sf"/>
</dbReference>
<keyword evidence="3" id="KW-0862">Zinc</keyword>
<dbReference type="AlphaFoldDB" id="A0A151IJA5"/>
<dbReference type="SMART" id="SM00692">
    <property type="entry name" value="DM3"/>
    <property type="match status" value="1"/>
</dbReference>
<keyword evidence="8" id="KW-1185">Reference proteome</keyword>
<dbReference type="Pfam" id="PF05485">
    <property type="entry name" value="THAP"/>
    <property type="match status" value="1"/>
</dbReference>
<dbReference type="Proteomes" id="UP000078542">
    <property type="component" value="Unassembled WGS sequence"/>
</dbReference>
<proteinExistence type="predicted"/>
<dbReference type="PANTHER" id="PTHR46600:SF11">
    <property type="entry name" value="THAP DOMAIN-CONTAINING PROTEIN 10"/>
    <property type="match status" value="1"/>
</dbReference>
<organism evidence="7 8">
    <name type="scientific">Cyphomyrmex costatus</name>
    <dbReference type="NCBI Taxonomy" id="456900"/>
    <lineage>
        <taxon>Eukaryota</taxon>
        <taxon>Metazoa</taxon>
        <taxon>Ecdysozoa</taxon>
        <taxon>Arthropoda</taxon>
        <taxon>Hexapoda</taxon>
        <taxon>Insecta</taxon>
        <taxon>Pterygota</taxon>
        <taxon>Neoptera</taxon>
        <taxon>Endopterygota</taxon>
        <taxon>Hymenoptera</taxon>
        <taxon>Apocrita</taxon>
        <taxon>Aculeata</taxon>
        <taxon>Formicoidea</taxon>
        <taxon>Formicidae</taxon>
        <taxon>Myrmicinae</taxon>
        <taxon>Cyphomyrmex</taxon>
    </lineage>
</organism>
<evidence type="ECO:0000313" key="7">
    <source>
        <dbReference type="EMBL" id="KYN03089.1"/>
    </source>
</evidence>
<evidence type="ECO:0000313" key="8">
    <source>
        <dbReference type="Proteomes" id="UP000078542"/>
    </source>
</evidence>
<gene>
    <name evidence="7" type="ORF">ALC62_06078</name>
</gene>
<dbReference type="EMBL" id="KQ977392">
    <property type="protein sequence ID" value="KYN03089.1"/>
    <property type="molecule type" value="Genomic_DNA"/>
</dbReference>
<dbReference type="SUPFAM" id="SSF57716">
    <property type="entry name" value="Glucocorticoid receptor-like (DNA-binding domain)"/>
    <property type="match status" value="1"/>
</dbReference>
<dbReference type="GO" id="GO:0008270">
    <property type="term" value="F:zinc ion binding"/>
    <property type="evidence" value="ECO:0007669"/>
    <property type="project" value="UniProtKB-KW"/>
</dbReference>
<evidence type="ECO:0000259" key="6">
    <source>
        <dbReference type="PROSITE" id="PS50950"/>
    </source>
</evidence>
<name>A0A151IJA5_9HYME</name>
<dbReference type="PROSITE" id="PS50950">
    <property type="entry name" value="ZF_THAP"/>
    <property type="match status" value="1"/>
</dbReference>
<dbReference type="InterPro" id="IPR006612">
    <property type="entry name" value="THAP_Znf"/>
</dbReference>